<feature type="binding site" evidence="11">
    <location>
        <position position="109"/>
    </location>
    <ligand>
        <name>Fe cation</name>
        <dbReference type="ChEBI" id="CHEBI:24875"/>
        <note>catalytic</note>
    </ligand>
</feature>
<evidence type="ECO:0000256" key="5">
    <source>
        <dbReference type="ARBA" id="ARBA00022784"/>
    </source>
</evidence>
<evidence type="ECO:0000313" key="14">
    <source>
        <dbReference type="Proteomes" id="UP000275078"/>
    </source>
</evidence>
<dbReference type="EMBL" id="ML119645">
    <property type="protein sequence ID" value="RPA88150.1"/>
    <property type="molecule type" value="Genomic_DNA"/>
</dbReference>
<keyword evidence="8 11" id="KW-0408">Iron</keyword>
<evidence type="ECO:0000256" key="3">
    <source>
        <dbReference type="ARBA" id="ARBA00013133"/>
    </source>
</evidence>
<reference evidence="13 14" key="1">
    <citation type="journal article" date="2018" name="Nat. Ecol. Evol.">
        <title>Pezizomycetes genomes reveal the molecular basis of ectomycorrhizal truffle lifestyle.</title>
        <authorList>
            <person name="Murat C."/>
            <person name="Payen T."/>
            <person name="Noel B."/>
            <person name="Kuo A."/>
            <person name="Morin E."/>
            <person name="Chen J."/>
            <person name="Kohler A."/>
            <person name="Krizsan K."/>
            <person name="Balestrini R."/>
            <person name="Da Silva C."/>
            <person name="Montanini B."/>
            <person name="Hainaut M."/>
            <person name="Levati E."/>
            <person name="Barry K.W."/>
            <person name="Belfiori B."/>
            <person name="Cichocki N."/>
            <person name="Clum A."/>
            <person name="Dockter R.B."/>
            <person name="Fauchery L."/>
            <person name="Guy J."/>
            <person name="Iotti M."/>
            <person name="Le Tacon F."/>
            <person name="Lindquist E.A."/>
            <person name="Lipzen A."/>
            <person name="Malagnac F."/>
            <person name="Mello A."/>
            <person name="Molinier V."/>
            <person name="Miyauchi S."/>
            <person name="Poulain J."/>
            <person name="Riccioni C."/>
            <person name="Rubini A."/>
            <person name="Sitrit Y."/>
            <person name="Splivallo R."/>
            <person name="Traeger S."/>
            <person name="Wang M."/>
            <person name="Zifcakova L."/>
            <person name="Wipf D."/>
            <person name="Zambonelli A."/>
            <person name="Paolocci F."/>
            <person name="Nowrousian M."/>
            <person name="Ottonello S."/>
            <person name="Baldrian P."/>
            <person name="Spatafora J.W."/>
            <person name="Henrissat B."/>
            <person name="Nagy L.G."/>
            <person name="Aury J.M."/>
            <person name="Wincker P."/>
            <person name="Grigoriev I.V."/>
            <person name="Bonfante P."/>
            <person name="Martin F.M."/>
        </authorList>
    </citation>
    <scope>NUCLEOTIDE SEQUENCE [LARGE SCALE GENOMIC DNA]</scope>
    <source>
        <strain evidence="13 14">RN42</strain>
    </source>
</reference>
<gene>
    <name evidence="13" type="ORF">BJ508DRAFT_3042</name>
</gene>
<proteinExistence type="inferred from homology"/>
<feature type="binding site" evidence="11">
    <location>
        <position position="111"/>
    </location>
    <ligand>
        <name>Fe cation</name>
        <dbReference type="ChEBI" id="CHEBI:24875"/>
        <note>catalytic</note>
    </ligand>
</feature>
<feature type="cross-link" description="3'-(S-cysteinyl)-tyrosine (Cys-Tyr)" evidence="10">
    <location>
        <begin position="116"/>
        <end position="184"/>
    </location>
</feature>
<dbReference type="Proteomes" id="UP000275078">
    <property type="component" value="Unassembled WGS sequence"/>
</dbReference>
<dbReference type="EC" id="1.13.11.20" evidence="3 12"/>
<keyword evidence="4 11" id="KW-0479">Metal-binding</keyword>
<sequence length="231" mass="25855">MHPNVSIPYDPMSPAGVPSRFNKVPTKFDLLVDEIRTILGPSSGINSDDVDVKDLIKTMEEYTSDHREWSRYAFADVSRAYTRNFVDEGNGKANLLILVWSPNKGSVIHDHANAHCVMKVLKGRLEEKQFEMPETGTGNEAKPLKLKKSTTYETNEVAYISDKIGLHSVTNPDPKNVAVSLHLYTPPYAAKFGCNIFDAKTGRPTRITMSDYYSVRGERSGKGSNFRLLQN</sequence>
<dbReference type="PANTHER" id="PTHR12918">
    <property type="entry name" value="CYSTEINE DIOXYGENASE"/>
    <property type="match status" value="1"/>
</dbReference>
<organism evidence="13 14">
    <name type="scientific">Ascobolus immersus RN42</name>
    <dbReference type="NCBI Taxonomy" id="1160509"/>
    <lineage>
        <taxon>Eukaryota</taxon>
        <taxon>Fungi</taxon>
        <taxon>Dikarya</taxon>
        <taxon>Ascomycota</taxon>
        <taxon>Pezizomycotina</taxon>
        <taxon>Pezizomycetes</taxon>
        <taxon>Pezizales</taxon>
        <taxon>Ascobolaceae</taxon>
        <taxon>Ascobolus</taxon>
    </lineage>
</organism>
<dbReference type="AlphaFoldDB" id="A0A3N4IVA1"/>
<dbReference type="GO" id="GO:0019448">
    <property type="term" value="P:L-cysteine catabolic process"/>
    <property type="evidence" value="ECO:0007669"/>
    <property type="project" value="TreeGrafter"/>
</dbReference>
<dbReference type="InterPro" id="IPR011051">
    <property type="entry name" value="RmlC_Cupin_sf"/>
</dbReference>
<dbReference type="GO" id="GO:0008198">
    <property type="term" value="F:ferrous iron binding"/>
    <property type="evidence" value="ECO:0007669"/>
    <property type="project" value="TreeGrafter"/>
</dbReference>
<name>A0A3N4IVA1_ASCIM</name>
<evidence type="ECO:0000256" key="11">
    <source>
        <dbReference type="PIRSR" id="PIRSR610300-51"/>
    </source>
</evidence>
<protein>
    <recommendedName>
        <fullName evidence="9 12">Cysteine dioxygenase</fullName>
        <ecNumber evidence="3 12">1.13.11.20</ecNumber>
    </recommendedName>
</protein>
<dbReference type="FunFam" id="2.60.120.10:FF:000189">
    <property type="entry name" value="Cysteine dioxygenase"/>
    <property type="match status" value="1"/>
</dbReference>
<accession>A0A3N4IVA1</accession>
<evidence type="ECO:0000256" key="8">
    <source>
        <dbReference type="ARBA" id="ARBA00023004"/>
    </source>
</evidence>
<comment type="catalytic activity">
    <reaction evidence="1 12">
        <text>L-cysteine + O2 = 3-sulfino-L-alanine + H(+)</text>
        <dbReference type="Rhea" id="RHEA:20441"/>
        <dbReference type="ChEBI" id="CHEBI:15378"/>
        <dbReference type="ChEBI" id="CHEBI:15379"/>
        <dbReference type="ChEBI" id="CHEBI:35235"/>
        <dbReference type="ChEBI" id="CHEBI:61085"/>
        <dbReference type="EC" id="1.13.11.20"/>
    </reaction>
</comment>
<keyword evidence="7 12" id="KW-0560">Oxidoreductase</keyword>
<evidence type="ECO:0000256" key="7">
    <source>
        <dbReference type="ARBA" id="ARBA00023002"/>
    </source>
</evidence>
<evidence type="ECO:0000313" key="13">
    <source>
        <dbReference type="EMBL" id="RPA88150.1"/>
    </source>
</evidence>
<comment type="cofactor">
    <cofactor evidence="12">
        <name>Fe cation</name>
        <dbReference type="ChEBI" id="CHEBI:24875"/>
    </cofactor>
    <text evidence="12">Binds 1 Fe cation per subunit.</text>
</comment>
<dbReference type="InterPro" id="IPR010300">
    <property type="entry name" value="CDO_1"/>
</dbReference>
<evidence type="ECO:0000256" key="12">
    <source>
        <dbReference type="RuleBase" id="RU366010"/>
    </source>
</evidence>
<dbReference type="InterPro" id="IPR014710">
    <property type="entry name" value="RmlC-like_jellyroll"/>
</dbReference>
<dbReference type="CDD" id="cd10548">
    <property type="entry name" value="cupin_CDO"/>
    <property type="match status" value="1"/>
</dbReference>
<feature type="binding site" evidence="11">
    <location>
        <position position="167"/>
    </location>
    <ligand>
        <name>Fe cation</name>
        <dbReference type="ChEBI" id="CHEBI:24875"/>
        <note>catalytic</note>
    </ligand>
</feature>
<evidence type="ECO:0000256" key="10">
    <source>
        <dbReference type="PIRSR" id="PIRSR610300-50"/>
    </source>
</evidence>
<dbReference type="SUPFAM" id="SSF51182">
    <property type="entry name" value="RmlC-like cupins"/>
    <property type="match status" value="1"/>
</dbReference>
<dbReference type="STRING" id="1160509.A0A3N4IVA1"/>
<keyword evidence="6 12" id="KW-0223">Dioxygenase</keyword>
<dbReference type="GO" id="GO:0017172">
    <property type="term" value="F:cysteine dioxygenase activity"/>
    <property type="evidence" value="ECO:0007669"/>
    <property type="project" value="UniProtKB-UniRule"/>
</dbReference>
<keyword evidence="14" id="KW-1185">Reference proteome</keyword>
<evidence type="ECO:0000256" key="1">
    <source>
        <dbReference type="ARBA" id="ARBA00000629"/>
    </source>
</evidence>
<dbReference type="PANTHER" id="PTHR12918:SF1">
    <property type="entry name" value="CYSTEINE DIOXYGENASE TYPE 1"/>
    <property type="match status" value="1"/>
</dbReference>
<dbReference type="Gene3D" id="2.60.120.10">
    <property type="entry name" value="Jelly Rolls"/>
    <property type="match status" value="1"/>
</dbReference>
<evidence type="ECO:0000256" key="9">
    <source>
        <dbReference type="ARBA" id="ARBA00070673"/>
    </source>
</evidence>
<dbReference type="Pfam" id="PF05995">
    <property type="entry name" value="CDO_I"/>
    <property type="match status" value="1"/>
</dbReference>
<keyword evidence="5 10" id="KW-0883">Thioether bond</keyword>
<evidence type="ECO:0000256" key="4">
    <source>
        <dbReference type="ARBA" id="ARBA00022723"/>
    </source>
</evidence>
<dbReference type="OrthoDB" id="543511at2759"/>
<evidence type="ECO:0000256" key="2">
    <source>
        <dbReference type="ARBA" id="ARBA00006622"/>
    </source>
</evidence>
<comment type="similarity">
    <text evidence="2 12">Belongs to the cysteine dioxygenase family.</text>
</comment>
<evidence type="ECO:0000256" key="6">
    <source>
        <dbReference type="ARBA" id="ARBA00022964"/>
    </source>
</evidence>